<comment type="similarity">
    <text evidence="2">Belongs to the HMG-CoA lyase family.</text>
</comment>
<comment type="catalytic activity">
    <reaction evidence="6">
        <text>(3S)-3-hydroxy-3-methylglutaryl-CoA = acetoacetate + acetyl-CoA</text>
        <dbReference type="Rhea" id="RHEA:24404"/>
        <dbReference type="ChEBI" id="CHEBI:13705"/>
        <dbReference type="ChEBI" id="CHEBI:43074"/>
        <dbReference type="ChEBI" id="CHEBI:57288"/>
        <dbReference type="EC" id="4.1.3.4"/>
    </reaction>
</comment>
<dbReference type="EC" id="4.1.3.4" evidence="3"/>
<proteinExistence type="inferred from homology"/>
<name>A0A8H3UVZ9_VENIN</name>
<dbReference type="UniPathway" id="UPA00896">
    <property type="reaction ID" value="UER00863"/>
</dbReference>
<dbReference type="FunFam" id="3.20.20.70:FF:000071">
    <property type="entry name" value="Hydroxymethylglutaryl-CoA lyase"/>
    <property type="match status" value="1"/>
</dbReference>
<dbReference type="GO" id="GO:0006552">
    <property type="term" value="P:L-leucine catabolic process"/>
    <property type="evidence" value="ECO:0007669"/>
    <property type="project" value="TreeGrafter"/>
</dbReference>
<evidence type="ECO:0000256" key="2">
    <source>
        <dbReference type="ARBA" id="ARBA00009405"/>
    </source>
</evidence>
<sequence>MNPRTSCSRIARLFQRPFICQPCRRFSSALASDYVNVIEMGPRDGLQNEKKAIPLATKLELIDRLARTGIRTIEAGSFVSPKWVPQMANSSEILQRILLKPPESSDPIVYQFLVPNAKGAENFLSVFHNSSSVESSYDPLTPPPSPTSEQSPRPEVELSIFTAATEAFTRKNTNCSIAESLERFKPIFALGKDNDVRVRAYISVALGCPYEGENVDPHKVADLAVNLLEMGATEISVADTTGMGTAPKTRKLLETLLAAGVEPQDLALHFHDTYGQALVNTVVGLEAGVRTFDSAVGGLGGCPYSPGATGNVSSEDMVHLFESLGLKTGIDIAKLAEVGDWISKEVGRANESRAGKATLARL</sequence>
<evidence type="ECO:0000256" key="1">
    <source>
        <dbReference type="ARBA" id="ARBA00005143"/>
    </source>
</evidence>
<evidence type="ECO:0000256" key="5">
    <source>
        <dbReference type="ARBA" id="ARBA00023239"/>
    </source>
</evidence>
<feature type="region of interest" description="Disordered" evidence="7">
    <location>
        <begin position="135"/>
        <end position="154"/>
    </location>
</feature>
<evidence type="ECO:0000256" key="7">
    <source>
        <dbReference type="SAM" id="MobiDB-lite"/>
    </source>
</evidence>
<dbReference type="PANTHER" id="PTHR42738">
    <property type="entry name" value="HYDROXYMETHYLGLUTARYL-COA LYASE"/>
    <property type="match status" value="1"/>
</dbReference>
<dbReference type="InterPro" id="IPR043594">
    <property type="entry name" value="HMGL"/>
</dbReference>
<dbReference type="AlphaFoldDB" id="A0A8H3UVZ9"/>
<dbReference type="EMBL" id="WNWR01000491">
    <property type="protein sequence ID" value="KAE9976663.1"/>
    <property type="molecule type" value="Genomic_DNA"/>
</dbReference>
<organism evidence="9 10">
    <name type="scientific">Venturia inaequalis</name>
    <name type="common">Apple scab fungus</name>
    <dbReference type="NCBI Taxonomy" id="5025"/>
    <lineage>
        <taxon>Eukaryota</taxon>
        <taxon>Fungi</taxon>
        <taxon>Dikarya</taxon>
        <taxon>Ascomycota</taxon>
        <taxon>Pezizomycotina</taxon>
        <taxon>Dothideomycetes</taxon>
        <taxon>Pleosporomycetidae</taxon>
        <taxon>Venturiales</taxon>
        <taxon>Venturiaceae</taxon>
        <taxon>Venturia</taxon>
    </lineage>
</organism>
<dbReference type="GO" id="GO:0004419">
    <property type="term" value="F:hydroxymethylglutaryl-CoA lyase activity"/>
    <property type="evidence" value="ECO:0007669"/>
    <property type="project" value="UniProtKB-EC"/>
</dbReference>
<gene>
    <name evidence="9" type="ORF">EG327_007976</name>
</gene>
<evidence type="ECO:0000313" key="9">
    <source>
        <dbReference type="EMBL" id="KAE9976663.1"/>
    </source>
</evidence>
<feature type="domain" description="Pyruvate carboxyltransferase" evidence="8">
    <location>
        <begin position="35"/>
        <end position="336"/>
    </location>
</feature>
<keyword evidence="4" id="KW-0479">Metal-binding</keyword>
<dbReference type="Proteomes" id="UP000490939">
    <property type="component" value="Unassembled WGS sequence"/>
</dbReference>
<evidence type="ECO:0000259" key="8">
    <source>
        <dbReference type="PROSITE" id="PS50991"/>
    </source>
</evidence>
<protein>
    <recommendedName>
        <fullName evidence="3">hydroxymethylglutaryl-CoA lyase</fullName>
        <ecNumber evidence="3">4.1.3.4</ecNumber>
    </recommendedName>
</protein>
<dbReference type="CDD" id="cd07938">
    <property type="entry name" value="DRE_TIM_HMGL"/>
    <property type="match status" value="1"/>
</dbReference>
<dbReference type="GO" id="GO:0046872">
    <property type="term" value="F:metal ion binding"/>
    <property type="evidence" value="ECO:0007669"/>
    <property type="project" value="UniProtKB-KW"/>
</dbReference>
<dbReference type="Pfam" id="PF00682">
    <property type="entry name" value="HMGL-like"/>
    <property type="match status" value="1"/>
</dbReference>
<accession>A0A8H3UVZ9</accession>
<comment type="pathway">
    <text evidence="1">Metabolic intermediate metabolism; (S)-3-hydroxy-3-methylglutaryl-CoA degradation; acetoacetate from (S)-3-hydroxy-3-methylglutaryl-CoA: step 1/1.</text>
</comment>
<dbReference type="GO" id="GO:0046951">
    <property type="term" value="P:ketone body biosynthetic process"/>
    <property type="evidence" value="ECO:0007669"/>
    <property type="project" value="TreeGrafter"/>
</dbReference>
<dbReference type="Gene3D" id="3.20.20.70">
    <property type="entry name" value="Aldolase class I"/>
    <property type="match status" value="1"/>
</dbReference>
<dbReference type="InterPro" id="IPR013785">
    <property type="entry name" value="Aldolase_TIM"/>
</dbReference>
<reference evidence="9 10" key="1">
    <citation type="submission" date="2019-07" db="EMBL/GenBank/DDBJ databases">
        <title>Venturia inaequalis Genome Resource.</title>
        <authorList>
            <person name="Lichtner F.J."/>
        </authorList>
    </citation>
    <scope>NUCLEOTIDE SEQUENCE [LARGE SCALE GENOMIC DNA]</scope>
    <source>
        <strain evidence="9 10">DMI_063113</strain>
    </source>
</reference>
<dbReference type="NCBIfam" id="NF004283">
    <property type="entry name" value="PRK05692.1"/>
    <property type="match status" value="1"/>
</dbReference>
<dbReference type="SUPFAM" id="SSF51569">
    <property type="entry name" value="Aldolase"/>
    <property type="match status" value="1"/>
</dbReference>
<dbReference type="InterPro" id="IPR000891">
    <property type="entry name" value="PYR_CT"/>
</dbReference>
<keyword evidence="5" id="KW-0456">Lyase</keyword>
<evidence type="ECO:0000313" key="10">
    <source>
        <dbReference type="Proteomes" id="UP000490939"/>
    </source>
</evidence>
<dbReference type="PANTHER" id="PTHR42738:SF7">
    <property type="entry name" value="HYDROXYMETHYLGLUTARYL-COA LYASE"/>
    <property type="match status" value="1"/>
</dbReference>
<keyword evidence="10" id="KW-1185">Reference proteome</keyword>
<evidence type="ECO:0000256" key="4">
    <source>
        <dbReference type="ARBA" id="ARBA00022723"/>
    </source>
</evidence>
<dbReference type="PROSITE" id="PS50991">
    <property type="entry name" value="PYR_CT"/>
    <property type="match status" value="1"/>
</dbReference>
<evidence type="ECO:0000256" key="3">
    <source>
        <dbReference type="ARBA" id="ARBA00012910"/>
    </source>
</evidence>
<evidence type="ECO:0000256" key="6">
    <source>
        <dbReference type="ARBA" id="ARBA00049877"/>
    </source>
</evidence>
<comment type="caution">
    <text evidence="9">The sequence shown here is derived from an EMBL/GenBank/DDBJ whole genome shotgun (WGS) entry which is preliminary data.</text>
</comment>